<keyword evidence="3" id="KW-1185">Reference proteome</keyword>
<proteinExistence type="predicted"/>
<reference evidence="2 3" key="1">
    <citation type="submission" date="2016-10" db="EMBL/GenBank/DDBJ databases">
        <authorList>
            <person name="de Groot N.N."/>
        </authorList>
    </citation>
    <scope>NUCLEOTIDE SEQUENCE [LARGE SCALE GENOMIC DNA]</scope>
    <source>
        <strain evidence="2 3">ATCC 35958</strain>
    </source>
</reference>
<evidence type="ECO:0000313" key="2">
    <source>
        <dbReference type="EMBL" id="SER02638.1"/>
    </source>
</evidence>
<dbReference type="EMBL" id="FOGD01000003">
    <property type="protein sequence ID" value="SER02638.1"/>
    <property type="molecule type" value="Genomic_DNA"/>
</dbReference>
<evidence type="ECO:0000256" key="1">
    <source>
        <dbReference type="SAM" id="MobiDB-lite"/>
    </source>
</evidence>
<evidence type="ECO:0000313" key="3">
    <source>
        <dbReference type="Proteomes" id="UP000199766"/>
    </source>
</evidence>
<name>A0A1H9KUA9_9BURK</name>
<accession>A0A1H9KUA9</accession>
<protein>
    <submittedName>
        <fullName evidence="2">Uncharacterized protein</fullName>
    </submittedName>
</protein>
<dbReference type="AlphaFoldDB" id="A0A1H9KUA9"/>
<feature type="region of interest" description="Disordered" evidence="1">
    <location>
        <begin position="45"/>
        <end position="67"/>
    </location>
</feature>
<organism evidence="2 3">
    <name type="scientific">Giesbergeria anulus</name>
    <dbReference type="NCBI Taxonomy" id="180197"/>
    <lineage>
        <taxon>Bacteria</taxon>
        <taxon>Pseudomonadati</taxon>
        <taxon>Pseudomonadota</taxon>
        <taxon>Betaproteobacteria</taxon>
        <taxon>Burkholderiales</taxon>
        <taxon>Comamonadaceae</taxon>
        <taxon>Giesbergeria</taxon>
    </lineage>
</organism>
<dbReference type="Proteomes" id="UP000199766">
    <property type="component" value="Unassembled WGS sequence"/>
</dbReference>
<gene>
    <name evidence="2" type="ORF">SAMN02982919_01661</name>
</gene>
<sequence>MHYPESLKLLRAESSSFVCHLCHPVRHFSALNAYRLQQAFLGIERVPPRSPGQPHKQHSASQQQWGV</sequence>